<keyword evidence="3" id="KW-0597">Phosphoprotein</keyword>
<dbReference type="SUPFAM" id="SSF46911">
    <property type="entry name" value="Ribosomal protein S18"/>
    <property type="match status" value="1"/>
</dbReference>
<evidence type="ECO:0000256" key="4">
    <source>
        <dbReference type="ARBA" id="ARBA00022946"/>
    </source>
</evidence>
<dbReference type="EMBL" id="CH964214">
    <property type="protein sequence ID" value="EDW80402.1"/>
    <property type="molecule type" value="Genomic_DNA"/>
</dbReference>
<dbReference type="InterPro" id="IPR040054">
    <property type="entry name" value="MRPS18B"/>
</dbReference>
<protein>
    <recommendedName>
        <fullName evidence="9">Small ribosomal subunit protein mS40</fullName>
    </recommendedName>
    <alternativeName>
        <fullName evidence="8">28S ribosomal protein S18-2, mitochondrial</fullName>
    </alternativeName>
    <alternativeName>
        <fullName evidence="10">28S ribosomal protein S18b, mitochondrial</fullName>
    </alternativeName>
</protein>
<feature type="region of interest" description="Disordered" evidence="11">
    <location>
        <begin position="35"/>
        <end position="67"/>
    </location>
</feature>
<evidence type="ECO:0000256" key="3">
    <source>
        <dbReference type="ARBA" id="ARBA00022553"/>
    </source>
</evidence>
<keyword evidence="5" id="KW-0689">Ribosomal protein</keyword>
<dbReference type="eggNOG" id="KOG4021">
    <property type="taxonomic scope" value="Eukaryota"/>
</dbReference>
<sequence>MLPMARSILNGLVQITRSSRGAAFHTSSLMGCKAADTESNNTGDNADTDADATESSTQSSVPDVNDRTKVIPVESSIRYLKSAAYKQTYGDGFVWSQYRRNHKGMYAPRKTRKTCIRQGKISTGNPCPICRDEYLVLDHRNTELIDQFISPHSGEVLSYSKTGLCQKSHLRLLVAVQRARDYGLLTYDVPFREYDYSEYYGQPKQKQQKS</sequence>
<keyword evidence="6" id="KW-0496">Mitochondrion</keyword>
<dbReference type="InParanoid" id="B4N7R3"/>
<dbReference type="GO" id="GO:0032543">
    <property type="term" value="P:mitochondrial translation"/>
    <property type="evidence" value="ECO:0007669"/>
    <property type="project" value="InterPro"/>
</dbReference>
<evidence type="ECO:0000256" key="1">
    <source>
        <dbReference type="ARBA" id="ARBA00004173"/>
    </source>
</evidence>
<dbReference type="GO" id="GO:0003735">
    <property type="term" value="F:structural constituent of ribosome"/>
    <property type="evidence" value="ECO:0007669"/>
    <property type="project" value="InterPro"/>
</dbReference>
<dbReference type="PANTHER" id="PTHR13329">
    <property type="entry name" value="MITOCHONDRIAL RIBOSOMAL PROTEIN S18B"/>
    <property type="match status" value="1"/>
</dbReference>
<keyword evidence="7" id="KW-0687">Ribonucleoprotein</keyword>
<dbReference type="OrthoDB" id="21463at2759"/>
<evidence type="ECO:0000256" key="8">
    <source>
        <dbReference type="ARBA" id="ARBA00032055"/>
    </source>
</evidence>
<dbReference type="PANTHER" id="PTHR13329:SF2">
    <property type="entry name" value="SMALL RIBOSOMAL SUBUNIT PROTEIN MS40"/>
    <property type="match status" value="1"/>
</dbReference>
<comment type="subcellular location">
    <subcellularLocation>
        <location evidence="1">Mitochondrion</location>
    </subcellularLocation>
</comment>
<proteinExistence type="inferred from homology"/>
<dbReference type="InterPro" id="IPR036870">
    <property type="entry name" value="Ribosomal_bS18_sf"/>
</dbReference>
<evidence type="ECO:0000256" key="6">
    <source>
        <dbReference type="ARBA" id="ARBA00023128"/>
    </source>
</evidence>
<dbReference type="GO" id="GO:0005739">
    <property type="term" value="C:mitochondrion"/>
    <property type="evidence" value="ECO:0007669"/>
    <property type="project" value="UniProtKB-SubCell"/>
</dbReference>
<evidence type="ECO:0000256" key="11">
    <source>
        <dbReference type="SAM" id="MobiDB-lite"/>
    </source>
</evidence>
<accession>B4N7R3</accession>
<evidence type="ECO:0000313" key="12">
    <source>
        <dbReference type="EMBL" id="EDW80402.1"/>
    </source>
</evidence>
<dbReference type="FunFam" id="4.10.640.10:FF:000024">
    <property type="entry name" value="GM16961"/>
    <property type="match status" value="1"/>
</dbReference>
<dbReference type="GO" id="GO:1990904">
    <property type="term" value="C:ribonucleoprotein complex"/>
    <property type="evidence" value="ECO:0007669"/>
    <property type="project" value="UniProtKB-KW"/>
</dbReference>
<dbReference type="Proteomes" id="UP000007798">
    <property type="component" value="Unassembled WGS sequence"/>
</dbReference>
<comment type="similarity">
    <text evidence="2">Belongs to the bacterial ribosomal protein bS18 family. Mitochondrion-specific ribosomal protein mS40 subfamily.</text>
</comment>
<dbReference type="PROSITE" id="PS51257">
    <property type="entry name" value="PROKAR_LIPOPROTEIN"/>
    <property type="match status" value="1"/>
</dbReference>
<keyword evidence="4" id="KW-0809">Transit peptide</keyword>
<reference evidence="12 13" key="1">
    <citation type="journal article" date="2007" name="Nature">
        <title>Evolution of genes and genomes on the Drosophila phylogeny.</title>
        <authorList>
            <consortium name="Drosophila 12 Genomes Consortium"/>
            <person name="Clark A.G."/>
            <person name="Eisen M.B."/>
            <person name="Smith D.R."/>
            <person name="Bergman C.M."/>
            <person name="Oliver B."/>
            <person name="Markow T.A."/>
            <person name="Kaufman T.C."/>
            <person name="Kellis M."/>
            <person name="Gelbart W."/>
            <person name="Iyer V.N."/>
            <person name="Pollard D.A."/>
            <person name="Sackton T.B."/>
            <person name="Larracuente A.M."/>
            <person name="Singh N.D."/>
            <person name="Abad J.P."/>
            <person name="Abt D.N."/>
            <person name="Adryan B."/>
            <person name="Aguade M."/>
            <person name="Akashi H."/>
            <person name="Anderson W.W."/>
            <person name="Aquadro C.F."/>
            <person name="Ardell D.H."/>
            <person name="Arguello R."/>
            <person name="Artieri C.G."/>
            <person name="Barbash D.A."/>
            <person name="Barker D."/>
            <person name="Barsanti P."/>
            <person name="Batterham P."/>
            <person name="Batzoglou S."/>
            <person name="Begun D."/>
            <person name="Bhutkar A."/>
            <person name="Blanco E."/>
            <person name="Bosak S.A."/>
            <person name="Bradley R.K."/>
            <person name="Brand A.D."/>
            <person name="Brent M.R."/>
            <person name="Brooks A.N."/>
            <person name="Brown R.H."/>
            <person name="Butlin R.K."/>
            <person name="Caggese C."/>
            <person name="Calvi B.R."/>
            <person name="Bernardo de Carvalho A."/>
            <person name="Caspi A."/>
            <person name="Castrezana S."/>
            <person name="Celniker S.E."/>
            <person name="Chang J.L."/>
            <person name="Chapple C."/>
            <person name="Chatterji S."/>
            <person name="Chinwalla A."/>
            <person name="Civetta A."/>
            <person name="Clifton S.W."/>
            <person name="Comeron J.M."/>
            <person name="Costello J.C."/>
            <person name="Coyne J.A."/>
            <person name="Daub J."/>
            <person name="David R.G."/>
            <person name="Delcher A.L."/>
            <person name="Delehaunty K."/>
            <person name="Do C.B."/>
            <person name="Ebling H."/>
            <person name="Edwards K."/>
            <person name="Eickbush T."/>
            <person name="Evans J.D."/>
            <person name="Filipski A."/>
            <person name="Findeiss S."/>
            <person name="Freyhult E."/>
            <person name="Fulton L."/>
            <person name="Fulton R."/>
            <person name="Garcia A.C."/>
            <person name="Gardiner A."/>
            <person name="Garfield D.A."/>
            <person name="Garvin B.E."/>
            <person name="Gibson G."/>
            <person name="Gilbert D."/>
            <person name="Gnerre S."/>
            <person name="Godfrey J."/>
            <person name="Good R."/>
            <person name="Gotea V."/>
            <person name="Gravely B."/>
            <person name="Greenberg A.J."/>
            <person name="Griffiths-Jones S."/>
            <person name="Gross S."/>
            <person name="Guigo R."/>
            <person name="Gustafson E.A."/>
            <person name="Haerty W."/>
            <person name="Hahn M.W."/>
            <person name="Halligan D.L."/>
            <person name="Halpern A.L."/>
            <person name="Halter G.M."/>
            <person name="Han M.V."/>
            <person name="Heger A."/>
            <person name="Hillier L."/>
            <person name="Hinrichs A.S."/>
            <person name="Holmes I."/>
            <person name="Hoskins R.A."/>
            <person name="Hubisz M.J."/>
            <person name="Hultmark D."/>
            <person name="Huntley M.A."/>
            <person name="Jaffe D.B."/>
            <person name="Jagadeeshan S."/>
            <person name="Jeck W.R."/>
            <person name="Johnson J."/>
            <person name="Jones C.D."/>
            <person name="Jordan W.C."/>
            <person name="Karpen G.H."/>
            <person name="Kataoka E."/>
            <person name="Keightley P.D."/>
            <person name="Kheradpour P."/>
            <person name="Kirkness E.F."/>
            <person name="Koerich L.B."/>
            <person name="Kristiansen K."/>
            <person name="Kudrna D."/>
            <person name="Kulathinal R.J."/>
            <person name="Kumar S."/>
            <person name="Kwok R."/>
            <person name="Lander E."/>
            <person name="Langley C.H."/>
            <person name="Lapoint R."/>
            <person name="Lazzaro B.P."/>
            <person name="Lee S.J."/>
            <person name="Levesque L."/>
            <person name="Li R."/>
            <person name="Lin C.F."/>
            <person name="Lin M.F."/>
            <person name="Lindblad-Toh K."/>
            <person name="Llopart A."/>
            <person name="Long M."/>
            <person name="Low L."/>
            <person name="Lozovsky E."/>
            <person name="Lu J."/>
            <person name="Luo M."/>
            <person name="Machado C.A."/>
            <person name="Makalowski W."/>
            <person name="Marzo M."/>
            <person name="Matsuda M."/>
            <person name="Matzkin L."/>
            <person name="McAllister B."/>
            <person name="McBride C.S."/>
            <person name="McKernan B."/>
            <person name="McKernan K."/>
            <person name="Mendez-Lago M."/>
            <person name="Minx P."/>
            <person name="Mollenhauer M.U."/>
            <person name="Montooth K."/>
            <person name="Mount S.M."/>
            <person name="Mu X."/>
            <person name="Myers E."/>
            <person name="Negre B."/>
            <person name="Newfeld S."/>
            <person name="Nielsen R."/>
            <person name="Noor M.A."/>
            <person name="O'Grady P."/>
            <person name="Pachter L."/>
            <person name="Papaceit M."/>
            <person name="Parisi M.J."/>
            <person name="Parisi M."/>
            <person name="Parts L."/>
            <person name="Pedersen J.S."/>
            <person name="Pesole G."/>
            <person name="Phillippy A.M."/>
            <person name="Ponting C.P."/>
            <person name="Pop M."/>
            <person name="Porcelli D."/>
            <person name="Powell J.R."/>
            <person name="Prohaska S."/>
            <person name="Pruitt K."/>
            <person name="Puig M."/>
            <person name="Quesneville H."/>
            <person name="Ram K.R."/>
            <person name="Rand D."/>
            <person name="Rasmussen M.D."/>
            <person name="Reed L.K."/>
            <person name="Reenan R."/>
            <person name="Reily A."/>
            <person name="Remington K.A."/>
            <person name="Rieger T.T."/>
            <person name="Ritchie M.G."/>
            <person name="Robin C."/>
            <person name="Rogers Y.H."/>
            <person name="Rohde C."/>
            <person name="Rozas J."/>
            <person name="Rubenfield M.J."/>
            <person name="Ruiz A."/>
            <person name="Russo S."/>
            <person name="Salzberg S.L."/>
            <person name="Sanchez-Gracia A."/>
            <person name="Saranga D.J."/>
            <person name="Sato H."/>
            <person name="Schaeffer S.W."/>
            <person name="Schatz M.C."/>
            <person name="Schlenke T."/>
            <person name="Schwartz R."/>
            <person name="Segarra C."/>
            <person name="Singh R.S."/>
            <person name="Sirot L."/>
            <person name="Sirota M."/>
            <person name="Sisneros N.B."/>
            <person name="Smith C.D."/>
            <person name="Smith T.F."/>
            <person name="Spieth J."/>
            <person name="Stage D.E."/>
            <person name="Stark A."/>
            <person name="Stephan W."/>
            <person name="Strausberg R.L."/>
            <person name="Strempel S."/>
            <person name="Sturgill D."/>
            <person name="Sutton G."/>
            <person name="Sutton G.G."/>
            <person name="Tao W."/>
            <person name="Teichmann S."/>
            <person name="Tobari Y.N."/>
            <person name="Tomimura Y."/>
            <person name="Tsolas J.M."/>
            <person name="Valente V.L."/>
            <person name="Venter E."/>
            <person name="Venter J.C."/>
            <person name="Vicario S."/>
            <person name="Vieira F.G."/>
            <person name="Vilella A.J."/>
            <person name="Villasante A."/>
            <person name="Walenz B."/>
            <person name="Wang J."/>
            <person name="Wasserman M."/>
            <person name="Watts T."/>
            <person name="Wilson D."/>
            <person name="Wilson R.K."/>
            <person name="Wing R.A."/>
            <person name="Wolfner M.F."/>
            <person name="Wong A."/>
            <person name="Wong G.K."/>
            <person name="Wu C.I."/>
            <person name="Wu G."/>
            <person name="Yamamoto D."/>
            <person name="Yang H.P."/>
            <person name="Yang S.P."/>
            <person name="Yorke J.A."/>
            <person name="Yoshida K."/>
            <person name="Zdobnov E."/>
            <person name="Zhang P."/>
            <person name="Zhang Y."/>
            <person name="Zimin A.V."/>
            <person name="Baldwin J."/>
            <person name="Abdouelleil A."/>
            <person name="Abdulkadir J."/>
            <person name="Abebe A."/>
            <person name="Abera B."/>
            <person name="Abreu J."/>
            <person name="Acer S.C."/>
            <person name="Aftuck L."/>
            <person name="Alexander A."/>
            <person name="An P."/>
            <person name="Anderson E."/>
            <person name="Anderson S."/>
            <person name="Arachi H."/>
            <person name="Azer M."/>
            <person name="Bachantsang P."/>
            <person name="Barry A."/>
            <person name="Bayul T."/>
            <person name="Berlin A."/>
            <person name="Bessette D."/>
            <person name="Bloom T."/>
            <person name="Blye J."/>
            <person name="Boguslavskiy L."/>
            <person name="Bonnet C."/>
            <person name="Boukhgalter B."/>
            <person name="Bourzgui I."/>
            <person name="Brown A."/>
            <person name="Cahill P."/>
            <person name="Channer S."/>
            <person name="Cheshatsang Y."/>
            <person name="Chuda L."/>
            <person name="Citroen M."/>
            <person name="Collymore A."/>
            <person name="Cooke P."/>
            <person name="Costello M."/>
            <person name="D'Aco K."/>
            <person name="Daza R."/>
            <person name="De Haan G."/>
            <person name="DeGray S."/>
            <person name="DeMaso C."/>
            <person name="Dhargay N."/>
            <person name="Dooley K."/>
            <person name="Dooley E."/>
            <person name="Doricent M."/>
            <person name="Dorje P."/>
            <person name="Dorjee K."/>
            <person name="Dupes A."/>
            <person name="Elong R."/>
            <person name="Falk J."/>
            <person name="Farina A."/>
            <person name="Faro S."/>
            <person name="Ferguson D."/>
            <person name="Fisher S."/>
            <person name="Foley C.D."/>
            <person name="Franke A."/>
            <person name="Friedrich D."/>
            <person name="Gadbois L."/>
            <person name="Gearin G."/>
            <person name="Gearin C.R."/>
            <person name="Giannoukos G."/>
            <person name="Goode T."/>
            <person name="Graham J."/>
            <person name="Grandbois E."/>
            <person name="Grewal S."/>
            <person name="Gyaltsen K."/>
            <person name="Hafez N."/>
            <person name="Hagos B."/>
            <person name="Hall J."/>
            <person name="Henson C."/>
            <person name="Hollinger A."/>
            <person name="Honan T."/>
            <person name="Huard M.D."/>
            <person name="Hughes L."/>
            <person name="Hurhula B."/>
            <person name="Husby M.E."/>
            <person name="Kamat A."/>
            <person name="Kanga B."/>
            <person name="Kashin S."/>
            <person name="Khazanovich D."/>
            <person name="Kisner P."/>
            <person name="Lance K."/>
            <person name="Lara M."/>
            <person name="Lee W."/>
            <person name="Lennon N."/>
            <person name="Letendre F."/>
            <person name="LeVine R."/>
            <person name="Lipovsky A."/>
            <person name="Liu X."/>
            <person name="Liu J."/>
            <person name="Liu S."/>
            <person name="Lokyitsang T."/>
            <person name="Lokyitsang Y."/>
            <person name="Lubonja R."/>
            <person name="Lui A."/>
            <person name="MacDonald P."/>
            <person name="Magnisalis V."/>
            <person name="Maru K."/>
            <person name="Matthews C."/>
            <person name="McCusker W."/>
            <person name="McDonough S."/>
            <person name="Mehta T."/>
            <person name="Meldrim J."/>
            <person name="Meneus L."/>
            <person name="Mihai O."/>
            <person name="Mihalev A."/>
            <person name="Mihova T."/>
            <person name="Mittelman R."/>
            <person name="Mlenga V."/>
            <person name="Montmayeur A."/>
            <person name="Mulrain L."/>
            <person name="Navidi A."/>
            <person name="Naylor J."/>
            <person name="Negash T."/>
            <person name="Nguyen T."/>
            <person name="Nguyen N."/>
            <person name="Nicol R."/>
            <person name="Norbu C."/>
            <person name="Norbu N."/>
            <person name="Novod N."/>
            <person name="O'Neill B."/>
            <person name="Osman S."/>
            <person name="Markiewicz E."/>
            <person name="Oyono O.L."/>
            <person name="Patti C."/>
            <person name="Phunkhang P."/>
            <person name="Pierre F."/>
            <person name="Priest M."/>
            <person name="Raghuraman S."/>
            <person name="Rege F."/>
            <person name="Reyes R."/>
            <person name="Rise C."/>
            <person name="Rogov P."/>
            <person name="Ross K."/>
            <person name="Ryan E."/>
            <person name="Settipalli S."/>
            <person name="Shea T."/>
            <person name="Sherpa N."/>
            <person name="Shi L."/>
            <person name="Shih D."/>
            <person name="Sparrow T."/>
            <person name="Spaulding J."/>
            <person name="Stalker J."/>
            <person name="Stange-Thomann N."/>
            <person name="Stavropoulos S."/>
            <person name="Stone C."/>
            <person name="Strader C."/>
            <person name="Tesfaye S."/>
            <person name="Thomson T."/>
            <person name="Thoulutsang Y."/>
            <person name="Thoulutsang D."/>
            <person name="Topham K."/>
            <person name="Topping I."/>
            <person name="Tsamla T."/>
            <person name="Vassiliev H."/>
            <person name="Vo A."/>
            <person name="Wangchuk T."/>
            <person name="Wangdi T."/>
            <person name="Weiand M."/>
            <person name="Wilkinson J."/>
            <person name="Wilson A."/>
            <person name="Yadav S."/>
            <person name="Young G."/>
            <person name="Yu Q."/>
            <person name="Zembek L."/>
            <person name="Zhong D."/>
            <person name="Zimmer A."/>
            <person name="Zwirko Z."/>
            <person name="Jaffe D.B."/>
            <person name="Alvarez P."/>
            <person name="Brockman W."/>
            <person name="Butler J."/>
            <person name="Chin C."/>
            <person name="Gnerre S."/>
            <person name="Grabherr M."/>
            <person name="Kleber M."/>
            <person name="Mauceli E."/>
            <person name="MacCallum I."/>
        </authorList>
    </citation>
    <scope>NUCLEOTIDE SEQUENCE [LARGE SCALE GENOMIC DNA]</scope>
    <source>
        <strain evidence="13">Tucson 14030-0811.24</strain>
    </source>
</reference>
<evidence type="ECO:0000256" key="2">
    <source>
        <dbReference type="ARBA" id="ARBA00006136"/>
    </source>
</evidence>
<gene>
    <name evidence="12" type="primary">Dwil\GK18744</name>
    <name evidence="12" type="ORF">Dwil_GK18744</name>
</gene>
<evidence type="ECO:0000256" key="9">
    <source>
        <dbReference type="ARBA" id="ARBA00035130"/>
    </source>
</evidence>
<evidence type="ECO:0000256" key="5">
    <source>
        <dbReference type="ARBA" id="ARBA00022980"/>
    </source>
</evidence>
<dbReference type="Gene3D" id="4.10.640.10">
    <property type="entry name" value="Ribosomal protein S18"/>
    <property type="match status" value="1"/>
</dbReference>
<dbReference type="SMR" id="B4N7R3"/>
<evidence type="ECO:0000256" key="10">
    <source>
        <dbReference type="ARBA" id="ARBA00035515"/>
    </source>
</evidence>
<dbReference type="STRING" id="7260.B4N7R3"/>
<dbReference type="Pfam" id="PF01084">
    <property type="entry name" value="Ribosomal_S18"/>
    <property type="match status" value="1"/>
</dbReference>
<evidence type="ECO:0000313" key="13">
    <source>
        <dbReference type="Proteomes" id="UP000007798"/>
    </source>
</evidence>
<dbReference type="GO" id="GO:0005840">
    <property type="term" value="C:ribosome"/>
    <property type="evidence" value="ECO:0007669"/>
    <property type="project" value="UniProtKB-KW"/>
</dbReference>
<dbReference type="FunCoup" id="B4N7R3">
    <property type="interactions" value="610"/>
</dbReference>
<dbReference type="PhylomeDB" id="B4N7R3"/>
<dbReference type="OMA" id="CQKKHTQ"/>
<name>B4N7R3_DROWI</name>
<keyword evidence="13" id="KW-1185">Reference proteome</keyword>
<dbReference type="InterPro" id="IPR001648">
    <property type="entry name" value="Ribosomal_bS18"/>
</dbReference>
<dbReference type="HOGENOM" id="CLU_089746_1_0_1"/>
<dbReference type="KEGG" id="dwi:6646749"/>
<dbReference type="AlphaFoldDB" id="B4N7R3"/>
<evidence type="ECO:0000256" key="7">
    <source>
        <dbReference type="ARBA" id="ARBA00023274"/>
    </source>
</evidence>
<organism evidence="12 13">
    <name type="scientific">Drosophila willistoni</name>
    <name type="common">Fruit fly</name>
    <dbReference type="NCBI Taxonomy" id="7260"/>
    <lineage>
        <taxon>Eukaryota</taxon>
        <taxon>Metazoa</taxon>
        <taxon>Ecdysozoa</taxon>
        <taxon>Arthropoda</taxon>
        <taxon>Hexapoda</taxon>
        <taxon>Insecta</taxon>
        <taxon>Pterygota</taxon>
        <taxon>Neoptera</taxon>
        <taxon>Endopterygota</taxon>
        <taxon>Diptera</taxon>
        <taxon>Brachycera</taxon>
        <taxon>Muscomorpha</taxon>
        <taxon>Ephydroidea</taxon>
        <taxon>Drosophilidae</taxon>
        <taxon>Drosophila</taxon>
        <taxon>Sophophora</taxon>
    </lineage>
</organism>